<feature type="compositionally biased region" description="Pro residues" evidence="1">
    <location>
        <begin position="495"/>
        <end position="505"/>
    </location>
</feature>
<protein>
    <recommendedName>
        <fullName evidence="3">25S rRNA (uridine-N(3))-methyltransferase BMT5-like domain-containing protein</fullName>
    </recommendedName>
</protein>
<keyword evidence="2" id="KW-0812">Transmembrane</keyword>
<dbReference type="Proteomes" id="UP000290289">
    <property type="component" value="Chromosome 9"/>
</dbReference>
<reference evidence="4 5" key="1">
    <citation type="submission" date="2018-10" db="EMBL/GenBank/DDBJ databases">
        <title>A high-quality apple genome assembly.</title>
        <authorList>
            <person name="Hu J."/>
        </authorList>
    </citation>
    <scope>NUCLEOTIDE SEQUENCE [LARGE SCALE GENOMIC DNA]</scope>
    <source>
        <strain evidence="5">cv. HFTH1</strain>
        <tissue evidence="4">Young leaf</tissue>
    </source>
</reference>
<dbReference type="SUPFAM" id="SSF53335">
    <property type="entry name" value="S-adenosyl-L-methionine-dependent methyltransferases"/>
    <property type="match status" value="1"/>
</dbReference>
<evidence type="ECO:0000313" key="5">
    <source>
        <dbReference type="Proteomes" id="UP000290289"/>
    </source>
</evidence>
<feature type="domain" description="25S rRNA (uridine-N(3))-methyltransferase BMT5-like" evidence="3">
    <location>
        <begin position="3"/>
        <end position="109"/>
    </location>
</feature>
<keyword evidence="2" id="KW-1133">Transmembrane helix</keyword>
<sequence>MHRHPTLKSMKFYVMIFNFPHAGHYHRLCEKDEELIDFNGARLHRHLLKSFFKSARGMLSKGGEIHVSHMVGYPYDQWKLKELAEKAGLFLKEKVWFNKSDYPGYHSKRGGGIQSDKMFRPKKKTCYTFKFSLKQTSSELSVCNPTTSIVSYGPSPPGYQGYICPPTHPSPTLSPRLDDYEPPATPSPPLPPSCQDDDDPPAPPNPPSRQVDEEIGCYSALRDWYELEQKSRMGIKQRRIGHYSSSQKILLVGEGDFSFSACLAKAFRSARNMVATTLKSQDTLLTEHRSCEEHLEELKKRGCLVLYEVNVYVMHRHPTLKSMKFDVMIFNFPHAGHYHRLCEKDEELIDFNGARLHRHLLKAFFKSARGMLSKGGEIHVSHMVGYPYDQWKLKELAEKAGLFLKEKVWFNKSDYPGYKSKRGGGIQSNKIFRPIKKTCYTFKFSLKQTSSELSVCNPTTSIVSDGSSPPGYQGYLCPPAPPSPTPSPLLDDYDPPAPPSPPLPPSCQEDDDPLAPPTPPSRQVDEDIGCYSVLRCWYFVFNFSLLAGYWTLAALVR</sequence>
<evidence type="ECO:0000256" key="1">
    <source>
        <dbReference type="SAM" id="MobiDB-lite"/>
    </source>
</evidence>
<dbReference type="EMBL" id="RDQH01000335">
    <property type="protein sequence ID" value="RXH90168.1"/>
    <property type="molecule type" value="Genomic_DNA"/>
</dbReference>
<dbReference type="GO" id="GO:0070475">
    <property type="term" value="P:rRNA base methylation"/>
    <property type="evidence" value="ECO:0007669"/>
    <property type="project" value="InterPro"/>
</dbReference>
<dbReference type="GO" id="GO:0070042">
    <property type="term" value="F:rRNA (uridine-N3-)-methyltransferase activity"/>
    <property type="evidence" value="ECO:0007669"/>
    <property type="project" value="InterPro"/>
</dbReference>
<name>A0A498J3J8_MALDO</name>
<organism evidence="4 5">
    <name type="scientific">Malus domestica</name>
    <name type="common">Apple</name>
    <name type="synonym">Pyrus malus</name>
    <dbReference type="NCBI Taxonomy" id="3750"/>
    <lineage>
        <taxon>Eukaryota</taxon>
        <taxon>Viridiplantae</taxon>
        <taxon>Streptophyta</taxon>
        <taxon>Embryophyta</taxon>
        <taxon>Tracheophyta</taxon>
        <taxon>Spermatophyta</taxon>
        <taxon>Magnoliopsida</taxon>
        <taxon>eudicotyledons</taxon>
        <taxon>Gunneridae</taxon>
        <taxon>Pentapetalae</taxon>
        <taxon>rosids</taxon>
        <taxon>fabids</taxon>
        <taxon>Rosales</taxon>
        <taxon>Rosaceae</taxon>
        <taxon>Amygdaloideae</taxon>
        <taxon>Maleae</taxon>
        <taxon>Malus</taxon>
    </lineage>
</organism>
<evidence type="ECO:0000313" key="4">
    <source>
        <dbReference type="EMBL" id="RXH90168.1"/>
    </source>
</evidence>
<dbReference type="PANTHER" id="PTHR11538:SF64">
    <property type="entry name" value="25S RRNA (URIDINE-N(3))-METHYLTRANSFERASE BMT5-LIKE DOMAIN-CONTAINING PROTEIN"/>
    <property type="match status" value="1"/>
</dbReference>
<feature type="domain" description="25S rRNA (uridine-N(3))-methyltransferase BMT5-like" evidence="3">
    <location>
        <begin position="250"/>
        <end position="422"/>
    </location>
</feature>
<feature type="transmembrane region" description="Helical" evidence="2">
    <location>
        <begin position="537"/>
        <end position="556"/>
    </location>
</feature>
<feature type="region of interest" description="Disordered" evidence="1">
    <location>
        <begin position="161"/>
        <end position="212"/>
    </location>
</feature>
<evidence type="ECO:0000256" key="2">
    <source>
        <dbReference type="SAM" id="Phobius"/>
    </source>
</evidence>
<dbReference type="Pfam" id="PF10354">
    <property type="entry name" value="BMT5-like"/>
    <property type="match status" value="2"/>
</dbReference>
<dbReference type="GO" id="GO:0005737">
    <property type="term" value="C:cytoplasm"/>
    <property type="evidence" value="ECO:0007669"/>
    <property type="project" value="TreeGrafter"/>
</dbReference>
<dbReference type="InterPro" id="IPR029063">
    <property type="entry name" value="SAM-dependent_MTases_sf"/>
</dbReference>
<keyword evidence="2" id="KW-0472">Membrane</keyword>
<accession>A0A498J3J8</accession>
<dbReference type="AlphaFoldDB" id="A0A498J3J8"/>
<feature type="compositionally biased region" description="Pro residues" evidence="1">
    <location>
        <begin position="183"/>
        <end position="192"/>
    </location>
</feature>
<dbReference type="PANTHER" id="PTHR11538">
    <property type="entry name" value="PHENYLALANYL-TRNA SYNTHETASE"/>
    <property type="match status" value="1"/>
</dbReference>
<dbReference type="InterPro" id="IPR019446">
    <property type="entry name" value="BMT5-like"/>
</dbReference>
<proteinExistence type="predicted"/>
<evidence type="ECO:0000259" key="3">
    <source>
        <dbReference type="Pfam" id="PF10354"/>
    </source>
</evidence>
<gene>
    <name evidence="4" type="ORF">DVH24_032525</name>
</gene>
<comment type="caution">
    <text evidence="4">The sequence shown here is derived from an EMBL/GenBank/DDBJ whole genome shotgun (WGS) entry which is preliminary data.</text>
</comment>
<keyword evidence="5" id="KW-1185">Reference proteome</keyword>
<feature type="region of interest" description="Disordered" evidence="1">
    <location>
        <begin position="486"/>
        <end position="522"/>
    </location>
</feature>